<keyword evidence="1" id="KW-0472">Membrane</keyword>
<evidence type="ECO:0000313" key="2">
    <source>
        <dbReference type="EMBL" id="CAF1130215.1"/>
    </source>
</evidence>
<dbReference type="GO" id="GO:0016780">
    <property type="term" value="F:phosphotransferase activity, for other substituted phosphate groups"/>
    <property type="evidence" value="ECO:0007669"/>
    <property type="project" value="InterPro"/>
</dbReference>
<gene>
    <name evidence="3" type="ORF">EDS130_LOCUS41876</name>
    <name evidence="2" type="ORF">XAT740_LOCUS19861</name>
</gene>
<dbReference type="EMBL" id="CAJNOR010001367">
    <property type="protein sequence ID" value="CAF1130215.1"/>
    <property type="molecule type" value="Genomic_DNA"/>
</dbReference>
<evidence type="ECO:0000313" key="3">
    <source>
        <dbReference type="EMBL" id="CAF1488511.1"/>
    </source>
</evidence>
<evidence type="ECO:0000256" key="1">
    <source>
        <dbReference type="SAM" id="Phobius"/>
    </source>
</evidence>
<dbReference type="Proteomes" id="UP000663852">
    <property type="component" value="Unassembled WGS sequence"/>
</dbReference>
<feature type="transmembrane region" description="Helical" evidence="1">
    <location>
        <begin position="70"/>
        <end position="97"/>
    </location>
</feature>
<dbReference type="AlphaFoldDB" id="A0A815SID3"/>
<dbReference type="OrthoDB" id="448573at2759"/>
<name>A0A815SID3_ADIRI</name>
<protein>
    <submittedName>
        <fullName evidence="3">Uncharacterized protein</fullName>
    </submittedName>
</protein>
<keyword evidence="1" id="KW-0812">Transmembrane</keyword>
<dbReference type="Proteomes" id="UP000663828">
    <property type="component" value="Unassembled WGS sequence"/>
</dbReference>
<feature type="transmembrane region" description="Helical" evidence="1">
    <location>
        <begin position="43"/>
        <end position="64"/>
    </location>
</feature>
<evidence type="ECO:0000313" key="5">
    <source>
        <dbReference type="Proteomes" id="UP000663852"/>
    </source>
</evidence>
<reference evidence="3" key="1">
    <citation type="submission" date="2021-02" db="EMBL/GenBank/DDBJ databases">
        <authorList>
            <person name="Nowell W R."/>
        </authorList>
    </citation>
    <scope>NUCLEOTIDE SEQUENCE</scope>
</reference>
<sequence length="102" mass="11166">MVSSARYFDALSPLGVEVDSLADIFSFGVTPTILNDSIDKWSLLLFVFRKFNLLVFGVYLNMILNPAAAGVVALLALFSYVSSVTMTGVAFLMLCTLHRPKL</sequence>
<comment type="caution">
    <text evidence="3">The sequence shown here is derived from an EMBL/GenBank/DDBJ whole genome shotgun (WGS) entry which is preliminary data.</text>
</comment>
<dbReference type="GO" id="GO:0016020">
    <property type="term" value="C:membrane"/>
    <property type="evidence" value="ECO:0007669"/>
    <property type="project" value="InterPro"/>
</dbReference>
<keyword evidence="1" id="KW-1133">Transmembrane helix</keyword>
<accession>A0A815SID3</accession>
<organism evidence="3 5">
    <name type="scientific">Adineta ricciae</name>
    <name type="common">Rotifer</name>
    <dbReference type="NCBI Taxonomy" id="249248"/>
    <lineage>
        <taxon>Eukaryota</taxon>
        <taxon>Metazoa</taxon>
        <taxon>Spiralia</taxon>
        <taxon>Gnathifera</taxon>
        <taxon>Rotifera</taxon>
        <taxon>Eurotatoria</taxon>
        <taxon>Bdelloidea</taxon>
        <taxon>Adinetida</taxon>
        <taxon>Adinetidae</taxon>
        <taxon>Adineta</taxon>
    </lineage>
</organism>
<evidence type="ECO:0000313" key="4">
    <source>
        <dbReference type="Proteomes" id="UP000663828"/>
    </source>
</evidence>
<dbReference type="EMBL" id="CAJNOJ010000575">
    <property type="protein sequence ID" value="CAF1488511.1"/>
    <property type="molecule type" value="Genomic_DNA"/>
</dbReference>
<keyword evidence="4" id="KW-1185">Reference proteome</keyword>
<proteinExistence type="predicted"/>
<dbReference type="GO" id="GO:0008654">
    <property type="term" value="P:phospholipid biosynthetic process"/>
    <property type="evidence" value="ECO:0007669"/>
    <property type="project" value="InterPro"/>
</dbReference>